<dbReference type="OrthoDB" id="256303at2759"/>
<evidence type="ECO:0000313" key="5">
    <source>
        <dbReference type="Proteomes" id="UP000279259"/>
    </source>
</evidence>
<keyword evidence="2" id="KW-0677">Repeat</keyword>
<protein>
    <submittedName>
        <fullName evidence="4">Uncharacterized protein</fullName>
    </submittedName>
</protein>
<feature type="repeat" description="WD" evidence="3">
    <location>
        <begin position="198"/>
        <end position="230"/>
    </location>
</feature>
<dbReference type="Pfam" id="PF00400">
    <property type="entry name" value="WD40"/>
    <property type="match status" value="3"/>
</dbReference>
<dbReference type="PANTHER" id="PTHR10971">
    <property type="entry name" value="MRNA EXPORT FACTOR AND BUB3"/>
    <property type="match status" value="1"/>
</dbReference>
<dbReference type="STRING" id="1890683.A0A427Y7H5"/>
<gene>
    <name evidence="4" type="ORF">EHS25_003502</name>
</gene>
<evidence type="ECO:0000256" key="1">
    <source>
        <dbReference type="ARBA" id="ARBA00022574"/>
    </source>
</evidence>
<keyword evidence="1 3" id="KW-0853">WD repeat</keyword>
<comment type="caution">
    <text evidence="4">The sequence shown here is derived from an EMBL/GenBank/DDBJ whole genome shotgun (WGS) entry which is preliminary data.</text>
</comment>
<dbReference type="PROSITE" id="PS50082">
    <property type="entry name" value="WD_REPEATS_2"/>
    <property type="match status" value="3"/>
</dbReference>
<dbReference type="SMART" id="SM00320">
    <property type="entry name" value="WD40"/>
    <property type="match status" value="3"/>
</dbReference>
<proteinExistence type="predicted"/>
<dbReference type="AlphaFoldDB" id="A0A427Y7H5"/>
<organism evidence="4 5">
    <name type="scientific">Saitozyma podzolica</name>
    <dbReference type="NCBI Taxonomy" id="1890683"/>
    <lineage>
        <taxon>Eukaryota</taxon>
        <taxon>Fungi</taxon>
        <taxon>Dikarya</taxon>
        <taxon>Basidiomycota</taxon>
        <taxon>Agaricomycotina</taxon>
        <taxon>Tremellomycetes</taxon>
        <taxon>Tremellales</taxon>
        <taxon>Trimorphomycetaceae</taxon>
        <taxon>Saitozyma</taxon>
    </lineage>
</organism>
<feature type="repeat" description="WD" evidence="3">
    <location>
        <begin position="44"/>
        <end position="87"/>
    </location>
</feature>
<dbReference type="Proteomes" id="UP000279259">
    <property type="component" value="Unassembled WGS sequence"/>
</dbReference>
<dbReference type="PROSITE" id="PS50294">
    <property type="entry name" value="WD_REPEATS_REGION"/>
    <property type="match status" value="1"/>
</dbReference>
<dbReference type="Gene3D" id="2.130.10.10">
    <property type="entry name" value="YVTN repeat-like/Quinoprotein amine dehydrogenase"/>
    <property type="match status" value="1"/>
</dbReference>
<sequence>MYSHEGPVLDLAWSSDSSRLFSAGCDNAVRMYDVQAGGTNSQQVAVHDAPVKCVEFTEVNGTQVLVTAGWDKKLKYWDMRTPNPIGQVDLSERAYSMSTAQKLLVVATADRKIDIFNLDNPMVKYKTIESPLKWQTRVVSCFPTGDAYAIGSIEGRVAIQYPGDEDKPGAAGGKNYSFKCHRYDVPTGSMPGTPAQTGSQHVFGVNEIAFHKAEGTFCTGGSDGSITFWDGVARTKLKALAAKDLNNGNPDARPPQWGLPVVSCSFNHTLEIFAYALSYDWYKGHSGVPPAGQPATRIMLHAVNKEEVQRKPKNRNTSASMLQASDFNQDTFRLVVPDFAKKPGRGFHGAREEVLLETADWQVIERALTAVQGLAGTDQGPMAVRHITNPKQGKDEGLRLVWFDESGVGEAEMADWPRRDKMKREGKTVYAKEDEWVGGWTRFDVGHAGGQAHSAGLVGNVWAGIQMDVDWAE</sequence>
<feature type="repeat" description="WD" evidence="3">
    <location>
        <begin position="1"/>
        <end position="42"/>
    </location>
</feature>
<evidence type="ECO:0000256" key="3">
    <source>
        <dbReference type="PROSITE-ProRule" id="PRU00221"/>
    </source>
</evidence>
<dbReference type="InterPro" id="IPR036322">
    <property type="entry name" value="WD40_repeat_dom_sf"/>
</dbReference>
<dbReference type="SUPFAM" id="SSF50978">
    <property type="entry name" value="WD40 repeat-like"/>
    <property type="match status" value="1"/>
</dbReference>
<keyword evidence="5" id="KW-1185">Reference proteome</keyword>
<accession>A0A427Y7H5</accession>
<dbReference type="InterPro" id="IPR015943">
    <property type="entry name" value="WD40/YVTN_repeat-like_dom_sf"/>
</dbReference>
<evidence type="ECO:0000313" key="4">
    <source>
        <dbReference type="EMBL" id="RSH87014.1"/>
    </source>
</evidence>
<evidence type="ECO:0000256" key="2">
    <source>
        <dbReference type="ARBA" id="ARBA00022737"/>
    </source>
</evidence>
<dbReference type="EMBL" id="RSCD01000018">
    <property type="protein sequence ID" value="RSH87014.1"/>
    <property type="molecule type" value="Genomic_DNA"/>
</dbReference>
<name>A0A427Y7H5_9TREE</name>
<reference evidence="4 5" key="1">
    <citation type="submission" date="2018-11" db="EMBL/GenBank/DDBJ databases">
        <title>Genome sequence of Saitozyma podzolica DSM 27192.</title>
        <authorList>
            <person name="Aliyu H."/>
            <person name="Gorte O."/>
            <person name="Ochsenreither K."/>
        </authorList>
    </citation>
    <scope>NUCLEOTIDE SEQUENCE [LARGE SCALE GENOMIC DNA]</scope>
    <source>
        <strain evidence="4 5">DSM 27192</strain>
    </source>
</reference>
<dbReference type="InterPro" id="IPR001680">
    <property type="entry name" value="WD40_rpt"/>
</dbReference>